<dbReference type="InterPro" id="IPR013762">
    <property type="entry name" value="Integrase-like_cat_sf"/>
</dbReference>
<evidence type="ECO:0000313" key="3">
    <source>
        <dbReference type="Proteomes" id="UP000612362"/>
    </source>
</evidence>
<sequence length="68" mass="7801">MASGFHDQLLCLMLKEGGFRIGELLCLHIKDLDFGQEEVYVRFRPGNENQTRAKSDTAENALFIFLPR</sequence>
<gene>
    <name evidence="2" type="ORF">KSX_94560</name>
</gene>
<keyword evidence="3" id="KW-1185">Reference proteome</keyword>
<accession>A0A8J3IC71</accession>
<reference evidence="2" key="1">
    <citation type="submission" date="2020-10" db="EMBL/GenBank/DDBJ databases">
        <title>Taxonomic study of unclassified bacteria belonging to the class Ktedonobacteria.</title>
        <authorList>
            <person name="Yabe S."/>
            <person name="Wang C.M."/>
            <person name="Zheng Y."/>
            <person name="Sakai Y."/>
            <person name="Cavaletti L."/>
            <person name="Monciardini P."/>
            <person name="Donadio S."/>
        </authorList>
    </citation>
    <scope>NUCLEOTIDE SEQUENCE</scope>
    <source>
        <strain evidence="2">SOSP1-1</strain>
    </source>
</reference>
<evidence type="ECO:0000313" key="2">
    <source>
        <dbReference type="EMBL" id="GHO51293.1"/>
    </source>
</evidence>
<dbReference type="Gene3D" id="1.10.443.10">
    <property type="entry name" value="Intergrase catalytic core"/>
    <property type="match status" value="1"/>
</dbReference>
<dbReference type="AlphaFoldDB" id="A0A8J3IC71"/>
<dbReference type="GO" id="GO:0003677">
    <property type="term" value="F:DNA binding"/>
    <property type="evidence" value="ECO:0007669"/>
    <property type="project" value="InterPro"/>
</dbReference>
<proteinExistence type="predicted"/>
<keyword evidence="1" id="KW-0233">DNA recombination</keyword>
<dbReference type="Proteomes" id="UP000612362">
    <property type="component" value="Unassembled WGS sequence"/>
</dbReference>
<dbReference type="InterPro" id="IPR011010">
    <property type="entry name" value="DNA_brk_join_enz"/>
</dbReference>
<evidence type="ECO:0000256" key="1">
    <source>
        <dbReference type="ARBA" id="ARBA00023172"/>
    </source>
</evidence>
<dbReference type="GO" id="GO:0015074">
    <property type="term" value="P:DNA integration"/>
    <property type="evidence" value="ECO:0007669"/>
    <property type="project" value="InterPro"/>
</dbReference>
<comment type="caution">
    <text evidence="2">The sequence shown here is derived from an EMBL/GenBank/DDBJ whole genome shotgun (WGS) entry which is preliminary data.</text>
</comment>
<organism evidence="2 3">
    <name type="scientific">Ktedonospora formicarum</name>
    <dbReference type="NCBI Taxonomy" id="2778364"/>
    <lineage>
        <taxon>Bacteria</taxon>
        <taxon>Bacillati</taxon>
        <taxon>Chloroflexota</taxon>
        <taxon>Ktedonobacteria</taxon>
        <taxon>Ktedonobacterales</taxon>
        <taxon>Ktedonobacteraceae</taxon>
        <taxon>Ktedonospora</taxon>
    </lineage>
</organism>
<name>A0A8J3IC71_9CHLR</name>
<dbReference type="SUPFAM" id="SSF56349">
    <property type="entry name" value="DNA breaking-rejoining enzymes"/>
    <property type="match status" value="1"/>
</dbReference>
<dbReference type="EMBL" id="BNJF01000011">
    <property type="protein sequence ID" value="GHO51293.1"/>
    <property type="molecule type" value="Genomic_DNA"/>
</dbReference>
<protein>
    <recommendedName>
        <fullName evidence="4">Tyr recombinase domain-containing protein</fullName>
    </recommendedName>
</protein>
<dbReference type="GO" id="GO:0006310">
    <property type="term" value="P:DNA recombination"/>
    <property type="evidence" value="ECO:0007669"/>
    <property type="project" value="UniProtKB-KW"/>
</dbReference>
<evidence type="ECO:0008006" key="4">
    <source>
        <dbReference type="Google" id="ProtNLM"/>
    </source>
</evidence>